<organism evidence="2 3">
    <name type="scientific">Knipowitschia caucasica</name>
    <name type="common">Caucasian dwarf goby</name>
    <name type="synonym">Pomatoschistus caucasicus</name>
    <dbReference type="NCBI Taxonomy" id="637954"/>
    <lineage>
        <taxon>Eukaryota</taxon>
        <taxon>Metazoa</taxon>
        <taxon>Chordata</taxon>
        <taxon>Craniata</taxon>
        <taxon>Vertebrata</taxon>
        <taxon>Euteleostomi</taxon>
        <taxon>Actinopterygii</taxon>
        <taxon>Neopterygii</taxon>
        <taxon>Teleostei</taxon>
        <taxon>Neoteleostei</taxon>
        <taxon>Acanthomorphata</taxon>
        <taxon>Gobiaria</taxon>
        <taxon>Gobiiformes</taxon>
        <taxon>Gobioidei</taxon>
        <taxon>Gobiidae</taxon>
        <taxon>Gobiinae</taxon>
        <taxon>Knipowitschia</taxon>
    </lineage>
</organism>
<sequence length="407" mass="45912">MLKGTSGDEWGHIAKKLMKRLSNIKIPKTAGTPSRKRRMTSEQFLSDDFEGYSTGSSQASTIIIERSPAASSTPQPNLDTSEEDAVGSADQLDTPKSQARHYKALQNMYKAKKPNKAAVTHLLNLEFESRRRFITSEVLKEQDRAAKVIEAYPCFKELDHVLDEMQRIIQPKNSNYIAETLSRWENFFSKVKFYGVMKKAMKPPKTLNIEDHALAVFAALPDLFPSGAPPPKKLGACSEAFFHVLKAAEDPERYLQQRTLFSPVLLMGMDNCMIAIDNTPVTTFPSAKLNEGLVYLLAYYYTLHLTYPKCISTLLSVLQTEVLEDSIHDRDATSSYKRAMVEWKSFTDCFLMPGEIARSQRARVWPQRLQTIDNTLSQMDTSLAERLLGAHDQQDIELFNTEPSAGP</sequence>
<feature type="region of interest" description="Disordered" evidence="1">
    <location>
        <begin position="24"/>
        <end position="96"/>
    </location>
</feature>
<reference evidence="2 3" key="1">
    <citation type="submission" date="2024-04" db="EMBL/GenBank/DDBJ databases">
        <authorList>
            <person name="Waldvogel A.-M."/>
            <person name="Schoenle A."/>
        </authorList>
    </citation>
    <scope>NUCLEOTIDE SEQUENCE [LARGE SCALE GENOMIC DNA]</scope>
</reference>
<evidence type="ECO:0000313" key="2">
    <source>
        <dbReference type="EMBL" id="CAL1602292.1"/>
    </source>
</evidence>
<evidence type="ECO:0000313" key="3">
    <source>
        <dbReference type="Proteomes" id="UP001497482"/>
    </source>
</evidence>
<proteinExistence type="predicted"/>
<dbReference type="AlphaFoldDB" id="A0AAV2LSA3"/>
<keyword evidence="3" id="KW-1185">Reference proteome</keyword>
<dbReference type="Proteomes" id="UP001497482">
    <property type="component" value="Chromosome 3"/>
</dbReference>
<protein>
    <submittedName>
        <fullName evidence="2">Uncharacterized protein</fullName>
    </submittedName>
</protein>
<gene>
    <name evidence="2" type="ORF">KC01_LOCUS30079</name>
</gene>
<accession>A0AAV2LSA3</accession>
<feature type="compositionally biased region" description="Polar residues" evidence="1">
    <location>
        <begin position="69"/>
        <end position="79"/>
    </location>
</feature>
<dbReference type="EMBL" id="OZ035825">
    <property type="protein sequence ID" value="CAL1602292.1"/>
    <property type="molecule type" value="Genomic_DNA"/>
</dbReference>
<name>A0AAV2LSA3_KNICA</name>
<evidence type="ECO:0000256" key="1">
    <source>
        <dbReference type="SAM" id="MobiDB-lite"/>
    </source>
</evidence>